<proteinExistence type="predicted"/>
<reference evidence="2 3" key="1">
    <citation type="submission" date="2017-03" db="EMBL/GenBank/DDBJ databases">
        <title>WGS assembly of Porphyra umbilicalis.</title>
        <authorList>
            <person name="Brawley S.H."/>
            <person name="Blouin N.A."/>
            <person name="Ficko-Blean E."/>
            <person name="Wheeler G.L."/>
            <person name="Lohr M."/>
            <person name="Goodson H.V."/>
            <person name="Jenkins J.W."/>
            <person name="Blaby-Haas C.E."/>
            <person name="Helliwell K.E."/>
            <person name="Chan C."/>
            <person name="Marriage T."/>
            <person name="Bhattacharya D."/>
            <person name="Klein A.S."/>
            <person name="Badis Y."/>
            <person name="Brodie J."/>
            <person name="Cao Y."/>
            <person name="Collen J."/>
            <person name="Dittami S.M."/>
            <person name="Gachon C.M."/>
            <person name="Green B.R."/>
            <person name="Karpowicz S."/>
            <person name="Kim J.W."/>
            <person name="Kudahl U."/>
            <person name="Lin S."/>
            <person name="Michel G."/>
            <person name="Mittag M."/>
            <person name="Olson B.J."/>
            <person name="Pangilinan J."/>
            <person name="Peng Y."/>
            <person name="Qiu H."/>
            <person name="Shu S."/>
            <person name="Singer J.T."/>
            <person name="Smith A.G."/>
            <person name="Sprecher B.N."/>
            <person name="Wagner V."/>
            <person name="Wang W."/>
            <person name="Wang Z.-Y."/>
            <person name="Yan J."/>
            <person name="Yarish C."/>
            <person name="Zoeuner-Riek S."/>
            <person name="Zhuang Y."/>
            <person name="Zou Y."/>
            <person name="Lindquist E.A."/>
            <person name="Grimwood J."/>
            <person name="Barry K."/>
            <person name="Rokhsar D.S."/>
            <person name="Schmutz J."/>
            <person name="Stiller J.W."/>
            <person name="Grossman A.R."/>
            <person name="Prochnik S.E."/>
        </authorList>
    </citation>
    <scope>NUCLEOTIDE SEQUENCE [LARGE SCALE GENOMIC DNA]</scope>
    <source>
        <strain evidence="2">4086291</strain>
    </source>
</reference>
<dbReference type="Proteomes" id="UP000218209">
    <property type="component" value="Unassembled WGS sequence"/>
</dbReference>
<evidence type="ECO:0000256" key="1">
    <source>
        <dbReference type="SAM" id="MobiDB-lite"/>
    </source>
</evidence>
<name>A0A1X6NQB4_PORUM</name>
<gene>
    <name evidence="2" type="ORF">BU14_0673s0007</name>
</gene>
<feature type="region of interest" description="Disordered" evidence="1">
    <location>
        <begin position="234"/>
        <end position="280"/>
    </location>
</feature>
<dbReference type="EMBL" id="KV919214">
    <property type="protein sequence ID" value="OSX70755.1"/>
    <property type="molecule type" value="Genomic_DNA"/>
</dbReference>
<evidence type="ECO:0000313" key="2">
    <source>
        <dbReference type="EMBL" id="OSX70755.1"/>
    </source>
</evidence>
<keyword evidence="3" id="KW-1185">Reference proteome</keyword>
<evidence type="ECO:0000313" key="3">
    <source>
        <dbReference type="Proteomes" id="UP000218209"/>
    </source>
</evidence>
<feature type="compositionally biased region" description="Low complexity" evidence="1">
    <location>
        <begin position="245"/>
        <end position="267"/>
    </location>
</feature>
<organism evidence="2 3">
    <name type="scientific">Porphyra umbilicalis</name>
    <name type="common">Purple laver</name>
    <name type="synonym">Red alga</name>
    <dbReference type="NCBI Taxonomy" id="2786"/>
    <lineage>
        <taxon>Eukaryota</taxon>
        <taxon>Rhodophyta</taxon>
        <taxon>Bangiophyceae</taxon>
        <taxon>Bangiales</taxon>
        <taxon>Bangiaceae</taxon>
        <taxon>Porphyra</taxon>
    </lineage>
</organism>
<sequence length="280" mass="29460">MVRMPSCVGLAQPWIEPANWYVINDLTEAHTHDPTSAVYPVWLNPVLMRRQLSLLLILGPKNHVLQVVAAHKAVGSDVRIDVEVIRNEDAQRSNFLVFSPLHPGVPLSEDAMHIEYNIVVQHPTGLVVYDMLVNYGQQPADRLFNRLTRGAPRMSASPSNGPVIGAADYDEAMSVGPGYSSVPGSSHPYIGAGRLVFWPRHSWDQTFVSLVAAVCSSAAISGYGPIDLVDDAPGEVGPGVRPGARSGTRSGTRSGLGVSSGADAGSSCGSGAGAGAGEDG</sequence>
<accession>A0A1X6NQB4</accession>
<feature type="compositionally biased region" description="Gly residues" evidence="1">
    <location>
        <begin position="268"/>
        <end position="280"/>
    </location>
</feature>
<protein>
    <submittedName>
        <fullName evidence="2">Uncharacterized protein</fullName>
    </submittedName>
</protein>
<dbReference type="AlphaFoldDB" id="A0A1X6NQB4"/>